<evidence type="ECO:0000313" key="8">
    <source>
        <dbReference type="EMBL" id="OON39269.1"/>
    </source>
</evidence>
<dbReference type="GO" id="GO:0030203">
    <property type="term" value="P:glycosaminoglycan metabolic process"/>
    <property type="evidence" value="ECO:0007669"/>
    <property type="project" value="TreeGrafter"/>
</dbReference>
<protein>
    <recommendedName>
        <fullName evidence="4">N-acetyl-beta-glucosaminidase</fullName>
    </recommendedName>
</protein>
<sequence length="788" mass="88321">MFAVALAACQSALATQNADPLPLMPWPQEVVQPADGGELVLDNQVAISVSGDDLAAAVMRWRERLARQTGWELKPQAANPSQATIRIRIARRVDPLPNLQSDESYHLQVSQSGVLLDAPTRFGALRGMETLLQLVENGQQSSVIPLVTINDKPRFSWRGLLLDSARHFLPVEDIKRQLDGMAAARLNVFHWHLTDDQGWRFASQHYPVLTEKGSDGLFYTQQQMRDIVAYARDRGIRVVPEIDVPGHASALAAAMPQLISAPGNYQIERSWGVMKPVLDPSNEQVYQFIDTLIGEMTEIFPDCYLHIGGDEVDPSQWNGSAHIQQFMKAHNLADAHALQAYFNRRVEKILTAHKRHMVGWDEIFHPDLPRSILIQSWQGQDSLGAAASSNYRGILSTGFYVNQPQPAAYHYRNDPEPQSLKGADRPQAGERTQSWRFTMPLLKGKAVSGSFTLIEGKNGARGFIDFDGRSRRMVRNIRWLSPYQLTFSVDNWMSVIRPVVTFNNNRMSGYALVGNVRYPLTGSRLAAVPQGMQPVVPDSAQRANILGGEAALWSEPVNARIIDVKLWPRLFVVAERLWSAKNITDENSMYQRLQAMDRWSTISVGLQQHAQTQVQMMRLANSSNILPLQVFAEVLEPAQYYTRHHLKFLAGHYNQFEPLNRLADVLPAESDAARDLQGLVNRLVENRGDKQAAQAIRQKLLRWQGIVPKVMPLLEQNYQLQALKPLAQQVAEVSSIGLAVLDAIESNRAFGARDMESMNDRLDNAAQVQDETVNALVSPVETLLRAEK</sequence>
<dbReference type="GO" id="GO:0005975">
    <property type="term" value="P:carbohydrate metabolic process"/>
    <property type="evidence" value="ECO:0007669"/>
    <property type="project" value="InterPro"/>
</dbReference>
<dbReference type="Gene3D" id="3.20.20.80">
    <property type="entry name" value="Glycosidases"/>
    <property type="match status" value="2"/>
</dbReference>
<evidence type="ECO:0000256" key="1">
    <source>
        <dbReference type="ARBA" id="ARBA00006285"/>
    </source>
</evidence>
<dbReference type="PANTHER" id="PTHR22600">
    <property type="entry name" value="BETA-HEXOSAMINIDASE"/>
    <property type="match status" value="1"/>
</dbReference>
<dbReference type="GO" id="GO:0005764">
    <property type="term" value="C:lysosome"/>
    <property type="evidence" value="ECO:0007669"/>
    <property type="project" value="TreeGrafter"/>
</dbReference>
<evidence type="ECO:0000313" key="9">
    <source>
        <dbReference type="Proteomes" id="UP000190667"/>
    </source>
</evidence>
<feature type="domain" description="Beta-hexosaminidase bacterial type N-terminal" evidence="7">
    <location>
        <begin position="23"/>
        <end position="151"/>
    </location>
</feature>
<keyword evidence="9" id="KW-1185">Reference proteome</keyword>
<dbReference type="EMBL" id="MRUL01000010">
    <property type="protein sequence ID" value="OON39269.1"/>
    <property type="molecule type" value="Genomic_DNA"/>
</dbReference>
<dbReference type="InterPro" id="IPR015883">
    <property type="entry name" value="Glyco_hydro_20_cat"/>
</dbReference>
<dbReference type="Gene3D" id="3.30.379.10">
    <property type="entry name" value="Chitobiase/beta-hexosaminidase domain 2-like"/>
    <property type="match status" value="1"/>
</dbReference>
<evidence type="ECO:0000259" key="7">
    <source>
        <dbReference type="Pfam" id="PF02838"/>
    </source>
</evidence>
<proteinExistence type="inferred from homology"/>
<dbReference type="AlphaFoldDB" id="A0A1S8YJM6"/>
<comment type="caution">
    <text evidence="8">The sequence shown here is derived from an EMBL/GenBank/DDBJ whole genome shotgun (WGS) entry which is preliminary data.</text>
</comment>
<reference evidence="8 9" key="1">
    <citation type="submission" date="2016-12" db="EMBL/GenBank/DDBJ databases">
        <title>Izhakiella australiana sp. nov. of genus Izhakiella isolated from Australian desert.</title>
        <authorList>
            <person name="Ji M."/>
        </authorList>
    </citation>
    <scope>NUCLEOTIDE SEQUENCE [LARGE SCALE GENOMIC DNA]</scope>
    <source>
        <strain evidence="8 9">D4N98</strain>
    </source>
</reference>
<dbReference type="GO" id="GO:0006689">
    <property type="term" value="P:ganglioside catabolic process"/>
    <property type="evidence" value="ECO:0007669"/>
    <property type="project" value="TreeGrafter"/>
</dbReference>
<dbReference type="GO" id="GO:0016020">
    <property type="term" value="C:membrane"/>
    <property type="evidence" value="ECO:0007669"/>
    <property type="project" value="TreeGrafter"/>
</dbReference>
<dbReference type="Pfam" id="PF02838">
    <property type="entry name" value="Glyco_hydro_20b"/>
    <property type="match status" value="1"/>
</dbReference>
<feature type="active site" description="Proton donor" evidence="5">
    <location>
        <position position="311"/>
    </location>
</feature>
<organism evidence="8 9">
    <name type="scientific">Izhakiella australiensis</name>
    <dbReference type="NCBI Taxonomy" id="1926881"/>
    <lineage>
        <taxon>Bacteria</taxon>
        <taxon>Pseudomonadati</taxon>
        <taxon>Pseudomonadota</taxon>
        <taxon>Gammaproteobacteria</taxon>
        <taxon>Enterobacterales</taxon>
        <taxon>Erwiniaceae</taxon>
        <taxon>Izhakiella</taxon>
    </lineage>
</organism>
<keyword evidence="3" id="KW-0326">Glycosidase</keyword>
<keyword evidence="2" id="KW-0378">Hydrolase</keyword>
<evidence type="ECO:0000259" key="6">
    <source>
        <dbReference type="Pfam" id="PF00728"/>
    </source>
</evidence>
<dbReference type="GO" id="GO:0004563">
    <property type="term" value="F:beta-N-acetylhexosaminidase activity"/>
    <property type="evidence" value="ECO:0007669"/>
    <property type="project" value="InterPro"/>
</dbReference>
<dbReference type="SUPFAM" id="SSF51445">
    <property type="entry name" value="(Trans)glycosidases"/>
    <property type="match status" value="1"/>
</dbReference>
<comment type="similarity">
    <text evidence="1">Belongs to the glycosyl hydrolase 20 family.</text>
</comment>
<evidence type="ECO:0000256" key="3">
    <source>
        <dbReference type="ARBA" id="ARBA00023295"/>
    </source>
</evidence>
<dbReference type="InterPro" id="IPR017853">
    <property type="entry name" value="GH"/>
</dbReference>
<dbReference type="SUPFAM" id="SSF55545">
    <property type="entry name" value="beta-N-acetylhexosaminidase-like domain"/>
    <property type="match status" value="1"/>
</dbReference>
<dbReference type="InterPro" id="IPR029018">
    <property type="entry name" value="Hex-like_dom2"/>
</dbReference>
<dbReference type="PANTHER" id="PTHR22600:SF21">
    <property type="entry name" value="BETA-HEXOSAMINIDASE A"/>
    <property type="match status" value="1"/>
</dbReference>
<evidence type="ECO:0000256" key="2">
    <source>
        <dbReference type="ARBA" id="ARBA00022801"/>
    </source>
</evidence>
<dbReference type="InterPro" id="IPR025705">
    <property type="entry name" value="Beta_hexosaminidase_sua/sub"/>
</dbReference>
<dbReference type="Pfam" id="PF00728">
    <property type="entry name" value="Glyco_hydro_20"/>
    <property type="match status" value="2"/>
</dbReference>
<name>A0A1S8YJM6_9GAMM</name>
<gene>
    <name evidence="8" type="ORF">BTJ39_14600</name>
</gene>
<feature type="domain" description="Glycoside hydrolase family 20 catalytic" evidence="6">
    <location>
        <begin position="538"/>
        <end position="580"/>
    </location>
</feature>
<dbReference type="Proteomes" id="UP000190667">
    <property type="component" value="Unassembled WGS sequence"/>
</dbReference>
<dbReference type="PRINTS" id="PR00738">
    <property type="entry name" value="GLHYDRLASE20"/>
</dbReference>
<accession>A0A1S8YJM6</accession>
<dbReference type="STRING" id="1926881.BTJ39_14600"/>
<feature type="domain" description="Glycoside hydrolase family 20 catalytic" evidence="6">
    <location>
        <begin position="155"/>
        <end position="408"/>
    </location>
</feature>
<evidence type="ECO:0000256" key="4">
    <source>
        <dbReference type="ARBA" id="ARBA00033000"/>
    </source>
</evidence>
<evidence type="ECO:0000256" key="5">
    <source>
        <dbReference type="PIRSR" id="PIRSR625705-1"/>
    </source>
</evidence>
<dbReference type="InterPro" id="IPR015882">
    <property type="entry name" value="HEX_bac_N"/>
</dbReference>